<dbReference type="UniPathway" id="UPA00124"/>
<reference evidence="4" key="2">
    <citation type="submission" date="2020-09" db="EMBL/GenBank/DDBJ databases">
        <authorList>
            <person name="Sun Q."/>
            <person name="Zhou Y."/>
        </authorList>
    </citation>
    <scope>NUCLEOTIDE SEQUENCE</scope>
    <source>
        <strain evidence="4">CGMCC 4.5737</strain>
    </source>
</reference>
<proteinExistence type="inferred from homology"/>
<evidence type="ECO:0000259" key="3">
    <source>
        <dbReference type="Pfam" id="PF04321"/>
    </source>
</evidence>
<dbReference type="SUPFAM" id="SSF51735">
    <property type="entry name" value="NAD(P)-binding Rossmann-fold domains"/>
    <property type="match status" value="1"/>
</dbReference>
<keyword evidence="2" id="KW-0560">Oxidoreductase</keyword>
<dbReference type="Pfam" id="PF04321">
    <property type="entry name" value="RmlD_sub_bind"/>
    <property type="match status" value="1"/>
</dbReference>
<dbReference type="RefSeq" id="WP_189060020.1">
    <property type="nucleotide sequence ID" value="NZ_BMMK01000020.1"/>
</dbReference>
<dbReference type="InterPro" id="IPR036291">
    <property type="entry name" value="NAD(P)-bd_dom_sf"/>
</dbReference>
<dbReference type="GO" id="GO:0019305">
    <property type="term" value="P:dTDP-rhamnose biosynthetic process"/>
    <property type="evidence" value="ECO:0007669"/>
    <property type="project" value="UniProtKB-UniPathway"/>
</dbReference>
<dbReference type="PANTHER" id="PTHR10491">
    <property type="entry name" value="DTDP-4-DEHYDRORHAMNOSE REDUCTASE"/>
    <property type="match status" value="1"/>
</dbReference>
<dbReference type="InterPro" id="IPR029903">
    <property type="entry name" value="RmlD-like-bd"/>
</dbReference>
<dbReference type="Gene3D" id="3.90.25.10">
    <property type="entry name" value="UDP-galactose 4-epimerase, domain 1"/>
    <property type="match status" value="1"/>
</dbReference>
<dbReference type="GO" id="GO:0005829">
    <property type="term" value="C:cytosol"/>
    <property type="evidence" value="ECO:0007669"/>
    <property type="project" value="TreeGrafter"/>
</dbReference>
<dbReference type="GO" id="GO:0008831">
    <property type="term" value="F:dTDP-4-dehydrorhamnose reductase activity"/>
    <property type="evidence" value="ECO:0007669"/>
    <property type="project" value="UniProtKB-EC"/>
</dbReference>
<dbReference type="NCBIfam" id="TIGR01214">
    <property type="entry name" value="rmlD"/>
    <property type="match status" value="1"/>
</dbReference>
<name>A0A8J3CE89_9PSEU</name>
<dbReference type="Gene3D" id="3.40.50.720">
    <property type="entry name" value="NAD(P)-binding Rossmann-like Domain"/>
    <property type="match status" value="1"/>
</dbReference>
<dbReference type="CDD" id="cd05254">
    <property type="entry name" value="dTDP_HR_like_SDR_e"/>
    <property type="match status" value="1"/>
</dbReference>
<keyword evidence="5" id="KW-1185">Reference proteome</keyword>
<comment type="function">
    <text evidence="2">Catalyzes the reduction of dTDP-6-deoxy-L-lyxo-4-hexulose to yield dTDP-L-rhamnose.</text>
</comment>
<evidence type="ECO:0000256" key="1">
    <source>
        <dbReference type="ARBA" id="ARBA00010944"/>
    </source>
</evidence>
<dbReference type="InterPro" id="IPR005913">
    <property type="entry name" value="dTDP_dehydrorham_reduct"/>
</dbReference>
<evidence type="ECO:0000256" key="2">
    <source>
        <dbReference type="RuleBase" id="RU364082"/>
    </source>
</evidence>
<dbReference type="EC" id="1.1.1.133" evidence="2"/>
<organism evidence="4 5">
    <name type="scientific">Longimycelium tulufanense</name>
    <dbReference type="NCBI Taxonomy" id="907463"/>
    <lineage>
        <taxon>Bacteria</taxon>
        <taxon>Bacillati</taxon>
        <taxon>Actinomycetota</taxon>
        <taxon>Actinomycetes</taxon>
        <taxon>Pseudonocardiales</taxon>
        <taxon>Pseudonocardiaceae</taxon>
        <taxon>Longimycelium</taxon>
    </lineage>
</organism>
<sequence>MTHVLVPDRTSPALAILVPGGRGQLGRDLAVAADSEPAVEFLDAPGSGELDVTDPEAVRDSVATLASCARDARARPVVVNAAAYTAVDAAESDVDTAFAVNAEGPKLLATACAERNVPLIHISTDYVFAGDSDHPYEPTGPTSPVSVYGRSKLGGERAVLGTWDRSWVVRTSWVYGRYGKNFVKTICRLEGERDILSVVDDQRGSPTWTADLASGLLELARLVVTGRAPEQRVVHCTNAGETTWFGFARAIFQELGKDPERVRPCTTADFPLPAPRPAYSVLSNASWSAAGLTPLRSWQEALSAAFASGAFA</sequence>
<dbReference type="EMBL" id="BMMK01000020">
    <property type="protein sequence ID" value="GGM66302.1"/>
    <property type="molecule type" value="Genomic_DNA"/>
</dbReference>
<dbReference type="Proteomes" id="UP000637578">
    <property type="component" value="Unassembled WGS sequence"/>
</dbReference>
<evidence type="ECO:0000313" key="4">
    <source>
        <dbReference type="EMBL" id="GGM66302.1"/>
    </source>
</evidence>
<comment type="caution">
    <text evidence="4">The sequence shown here is derived from an EMBL/GenBank/DDBJ whole genome shotgun (WGS) entry which is preliminary data.</text>
</comment>
<gene>
    <name evidence="4" type="primary">rfbD</name>
    <name evidence="4" type="ORF">GCM10012275_41100</name>
</gene>
<feature type="domain" description="RmlD-like substrate binding" evidence="3">
    <location>
        <begin position="16"/>
        <end position="307"/>
    </location>
</feature>
<reference evidence="4" key="1">
    <citation type="journal article" date="2014" name="Int. J. Syst. Evol. Microbiol.">
        <title>Complete genome sequence of Corynebacterium casei LMG S-19264T (=DSM 44701T), isolated from a smear-ripened cheese.</title>
        <authorList>
            <consortium name="US DOE Joint Genome Institute (JGI-PGF)"/>
            <person name="Walter F."/>
            <person name="Albersmeier A."/>
            <person name="Kalinowski J."/>
            <person name="Ruckert C."/>
        </authorList>
    </citation>
    <scope>NUCLEOTIDE SEQUENCE</scope>
    <source>
        <strain evidence="4">CGMCC 4.5737</strain>
    </source>
</reference>
<protein>
    <recommendedName>
        <fullName evidence="2">dTDP-4-dehydrorhamnose reductase</fullName>
        <ecNumber evidence="2">1.1.1.133</ecNumber>
    </recommendedName>
</protein>
<comment type="pathway">
    <text evidence="2">Carbohydrate biosynthesis; dTDP-L-rhamnose biosynthesis.</text>
</comment>
<dbReference type="AlphaFoldDB" id="A0A8J3CE89"/>
<comment type="similarity">
    <text evidence="1 2">Belongs to the dTDP-4-dehydrorhamnose reductase family.</text>
</comment>
<dbReference type="PANTHER" id="PTHR10491:SF4">
    <property type="entry name" value="METHIONINE ADENOSYLTRANSFERASE 2 SUBUNIT BETA"/>
    <property type="match status" value="1"/>
</dbReference>
<keyword evidence="2" id="KW-0521">NADP</keyword>
<accession>A0A8J3CE89</accession>
<evidence type="ECO:0000313" key="5">
    <source>
        <dbReference type="Proteomes" id="UP000637578"/>
    </source>
</evidence>